<organism evidence="3 4">
    <name type="scientific">Stylosanthes scabra</name>
    <dbReference type="NCBI Taxonomy" id="79078"/>
    <lineage>
        <taxon>Eukaryota</taxon>
        <taxon>Viridiplantae</taxon>
        <taxon>Streptophyta</taxon>
        <taxon>Embryophyta</taxon>
        <taxon>Tracheophyta</taxon>
        <taxon>Spermatophyta</taxon>
        <taxon>Magnoliopsida</taxon>
        <taxon>eudicotyledons</taxon>
        <taxon>Gunneridae</taxon>
        <taxon>Pentapetalae</taxon>
        <taxon>rosids</taxon>
        <taxon>fabids</taxon>
        <taxon>Fabales</taxon>
        <taxon>Fabaceae</taxon>
        <taxon>Papilionoideae</taxon>
        <taxon>50 kb inversion clade</taxon>
        <taxon>dalbergioids sensu lato</taxon>
        <taxon>Dalbergieae</taxon>
        <taxon>Pterocarpus clade</taxon>
        <taxon>Stylosanthes</taxon>
    </lineage>
</organism>
<evidence type="ECO:0000256" key="1">
    <source>
        <dbReference type="SAM" id="MobiDB-lite"/>
    </source>
</evidence>
<comment type="caution">
    <text evidence="3">The sequence shown here is derived from an EMBL/GenBank/DDBJ whole genome shotgun (WGS) entry which is preliminary data.</text>
</comment>
<dbReference type="InterPro" id="IPR008395">
    <property type="entry name" value="Agenet-like_dom"/>
</dbReference>
<evidence type="ECO:0000313" key="4">
    <source>
        <dbReference type="Proteomes" id="UP001341840"/>
    </source>
</evidence>
<feature type="domain" description="Agenet" evidence="2">
    <location>
        <begin position="80"/>
        <end position="136"/>
    </location>
</feature>
<feature type="region of interest" description="Disordered" evidence="1">
    <location>
        <begin position="146"/>
        <end position="169"/>
    </location>
</feature>
<accession>A0ABU6UD87</accession>
<keyword evidence="4" id="KW-1185">Reference proteome</keyword>
<dbReference type="Proteomes" id="UP001341840">
    <property type="component" value="Unassembled WGS sequence"/>
</dbReference>
<gene>
    <name evidence="3" type="ORF">PIB30_040343</name>
</gene>
<dbReference type="Gene3D" id="2.30.30.140">
    <property type="match status" value="1"/>
</dbReference>
<dbReference type="CDD" id="cd20406">
    <property type="entry name" value="Tudor_Agenet_AtDUF_rpt2_4"/>
    <property type="match status" value="1"/>
</dbReference>
<feature type="domain" description="Agenet" evidence="2">
    <location>
        <begin position="8"/>
        <end position="77"/>
    </location>
</feature>
<evidence type="ECO:0000313" key="3">
    <source>
        <dbReference type="EMBL" id="MED6159227.1"/>
    </source>
</evidence>
<dbReference type="PANTHER" id="PTHR31917">
    <property type="entry name" value="AGENET DOMAIN-CONTAINING PROTEIN-RELATED"/>
    <property type="match status" value="1"/>
</dbReference>
<dbReference type="InterPro" id="IPR014002">
    <property type="entry name" value="Agenet_dom_plant"/>
</dbReference>
<dbReference type="Pfam" id="PF05641">
    <property type="entry name" value="Agenet"/>
    <property type="match status" value="1"/>
</dbReference>
<reference evidence="3 4" key="1">
    <citation type="journal article" date="2023" name="Plants (Basel)">
        <title>Bridging the Gap: Combining Genomics and Transcriptomics Approaches to Understand Stylosanthes scabra, an Orphan Legume from the Brazilian Caatinga.</title>
        <authorList>
            <person name="Ferreira-Neto J.R.C."/>
            <person name="da Silva M.D."/>
            <person name="Binneck E."/>
            <person name="de Melo N.F."/>
            <person name="da Silva R.H."/>
            <person name="de Melo A.L.T.M."/>
            <person name="Pandolfi V."/>
            <person name="Bustamante F.O."/>
            <person name="Brasileiro-Vidal A.C."/>
            <person name="Benko-Iseppon A.M."/>
        </authorList>
    </citation>
    <scope>NUCLEOTIDE SEQUENCE [LARGE SCALE GENOMIC DNA]</scope>
    <source>
        <tissue evidence="3">Leaves</tissue>
    </source>
</reference>
<proteinExistence type="predicted"/>
<dbReference type="CDD" id="cd20405">
    <property type="entry name" value="Tudor_Agenet_AtDUF_rpt1_3"/>
    <property type="match status" value="1"/>
</dbReference>
<protein>
    <recommendedName>
        <fullName evidence="2">Agenet domain-containing protein</fullName>
    </recommendedName>
</protein>
<dbReference type="EMBL" id="JASCZI010121046">
    <property type="protein sequence ID" value="MED6159227.1"/>
    <property type="molecule type" value="Genomic_DNA"/>
</dbReference>
<sequence length="169" mass="19881">MRPPLKRVDFRPGDKVEVCSKEEGFLGSYYEATVLSRLETGRYVVRYKTLLRDDAVSEPLTETLFPRDIRPSPPKVYTRGEFSLYQAVDAFDNDGWWSGEITGRLGPHHYYVYFRTTNEEIAYPSSKIRVHHEWVNGDWILSQRETPQPQPQLQQQNQDQEEQLPQQFN</sequence>
<dbReference type="PANTHER" id="PTHR31917:SF148">
    <property type="entry name" value="DUF724 DOMAIN-CONTAINING PROTEIN 2"/>
    <property type="match status" value="1"/>
</dbReference>
<name>A0ABU6UD87_9FABA</name>
<feature type="compositionally biased region" description="Low complexity" evidence="1">
    <location>
        <begin position="151"/>
        <end position="169"/>
    </location>
</feature>
<evidence type="ECO:0000259" key="2">
    <source>
        <dbReference type="SMART" id="SM00743"/>
    </source>
</evidence>
<dbReference type="SMART" id="SM00743">
    <property type="entry name" value="Agenet"/>
    <property type="match status" value="2"/>
</dbReference>